<gene>
    <name evidence="4" type="ORF">ACFQBM_08455</name>
</gene>
<sequence length="188" mass="21132">MKNLNVLQLQDFDKLVFPEEFRELTLDSPALSFVSDFKSHYPALLTPSVLAVNAAQVMQAGHLSAVLVLDREGLFTGLLTAEDISYQRVMQRVAEGVPRDVLTVGDLMRSRSELKILSYQQVEKSRIRDVLESMRRHGQRDCLVVDLQNHHVRGLISVADVGRRLHAEIHIDSVPTFADIQRAVAPAH</sequence>
<accession>A0ABW1YLM9</accession>
<dbReference type="RefSeq" id="WP_193189218.1">
    <property type="nucleotide sequence ID" value="NZ_JACZFR010000003.1"/>
</dbReference>
<evidence type="ECO:0000313" key="5">
    <source>
        <dbReference type="Proteomes" id="UP001596425"/>
    </source>
</evidence>
<evidence type="ECO:0000313" key="4">
    <source>
        <dbReference type="EMBL" id="MFC6633308.1"/>
    </source>
</evidence>
<organism evidence="4 5">
    <name type="scientific">Microbulbifer taiwanensis</name>
    <dbReference type="NCBI Taxonomy" id="986746"/>
    <lineage>
        <taxon>Bacteria</taxon>
        <taxon>Pseudomonadati</taxon>
        <taxon>Pseudomonadota</taxon>
        <taxon>Gammaproteobacteria</taxon>
        <taxon>Cellvibrionales</taxon>
        <taxon>Microbulbiferaceae</taxon>
        <taxon>Microbulbifer</taxon>
    </lineage>
</organism>
<dbReference type="PANTHER" id="PTHR48108:SF26">
    <property type="entry name" value="CBS DOMAIN-CONTAINING PROTEIN DDB_G0289609"/>
    <property type="match status" value="1"/>
</dbReference>
<dbReference type="Pfam" id="PF00571">
    <property type="entry name" value="CBS"/>
    <property type="match status" value="2"/>
</dbReference>
<dbReference type="PROSITE" id="PS51371">
    <property type="entry name" value="CBS"/>
    <property type="match status" value="1"/>
</dbReference>
<evidence type="ECO:0000256" key="2">
    <source>
        <dbReference type="PROSITE-ProRule" id="PRU00703"/>
    </source>
</evidence>
<dbReference type="PANTHER" id="PTHR48108">
    <property type="entry name" value="CBS DOMAIN-CONTAINING PROTEIN CBSX2, CHLOROPLASTIC"/>
    <property type="match status" value="1"/>
</dbReference>
<dbReference type="Gene3D" id="3.10.580.10">
    <property type="entry name" value="CBS-domain"/>
    <property type="match status" value="1"/>
</dbReference>
<dbReference type="Proteomes" id="UP001596425">
    <property type="component" value="Unassembled WGS sequence"/>
</dbReference>
<keyword evidence="1" id="KW-0677">Repeat</keyword>
<dbReference type="SUPFAM" id="SSF54631">
    <property type="entry name" value="CBS-domain pair"/>
    <property type="match status" value="1"/>
</dbReference>
<reference evidence="5" key="1">
    <citation type="journal article" date="2019" name="Int. J. Syst. Evol. Microbiol.">
        <title>The Global Catalogue of Microorganisms (GCM) 10K type strain sequencing project: providing services to taxonomists for standard genome sequencing and annotation.</title>
        <authorList>
            <consortium name="The Broad Institute Genomics Platform"/>
            <consortium name="The Broad Institute Genome Sequencing Center for Infectious Disease"/>
            <person name="Wu L."/>
            <person name="Ma J."/>
        </authorList>
    </citation>
    <scope>NUCLEOTIDE SEQUENCE [LARGE SCALE GENOMIC DNA]</scope>
    <source>
        <strain evidence="5">CGMCC 1.13718</strain>
    </source>
</reference>
<keyword evidence="2" id="KW-0129">CBS domain</keyword>
<dbReference type="InterPro" id="IPR000644">
    <property type="entry name" value="CBS_dom"/>
</dbReference>
<dbReference type="InterPro" id="IPR051462">
    <property type="entry name" value="CBS_domain-containing"/>
</dbReference>
<keyword evidence="5" id="KW-1185">Reference proteome</keyword>
<comment type="caution">
    <text evidence="4">The sequence shown here is derived from an EMBL/GenBank/DDBJ whole genome shotgun (WGS) entry which is preliminary data.</text>
</comment>
<proteinExistence type="predicted"/>
<dbReference type="InterPro" id="IPR046342">
    <property type="entry name" value="CBS_dom_sf"/>
</dbReference>
<name>A0ABW1YLM9_9GAMM</name>
<dbReference type="EMBL" id="JBHSVR010000001">
    <property type="protein sequence ID" value="MFC6633308.1"/>
    <property type="molecule type" value="Genomic_DNA"/>
</dbReference>
<evidence type="ECO:0000259" key="3">
    <source>
        <dbReference type="PROSITE" id="PS51371"/>
    </source>
</evidence>
<protein>
    <submittedName>
        <fullName evidence="4">CBS domain-containing protein</fullName>
    </submittedName>
</protein>
<feature type="domain" description="CBS" evidence="3">
    <location>
        <begin position="108"/>
        <end position="173"/>
    </location>
</feature>
<evidence type="ECO:0000256" key="1">
    <source>
        <dbReference type="ARBA" id="ARBA00022737"/>
    </source>
</evidence>